<accession>A0A7W3IIM6</accession>
<evidence type="ECO:0000313" key="8">
    <source>
        <dbReference type="EMBL" id="MBA8683255.1"/>
    </source>
</evidence>
<dbReference type="GO" id="GO:0005829">
    <property type="term" value="C:cytosol"/>
    <property type="evidence" value="ECO:0007669"/>
    <property type="project" value="TreeGrafter"/>
</dbReference>
<evidence type="ECO:0000256" key="4">
    <source>
        <dbReference type="ARBA" id="ARBA00022490"/>
    </source>
</evidence>
<comment type="subcellular location">
    <subcellularLocation>
        <location evidence="1">Cytoplasm</location>
    </subcellularLocation>
</comment>
<dbReference type="PANTHER" id="PTHR11735">
    <property type="entry name" value="TRNA N6-ADENOSINE THREONYLCARBAMOYLTRANSFERASE"/>
    <property type="match status" value="1"/>
</dbReference>
<organism evidence="8 9">
    <name type="scientific">Stenotrophomonas tumulicola</name>
    <dbReference type="NCBI Taxonomy" id="1685415"/>
    <lineage>
        <taxon>Bacteria</taxon>
        <taxon>Pseudomonadati</taxon>
        <taxon>Pseudomonadota</taxon>
        <taxon>Gammaproteobacteria</taxon>
        <taxon>Lysobacterales</taxon>
        <taxon>Lysobacteraceae</taxon>
        <taxon>Stenotrophomonas</taxon>
    </lineage>
</organism>
<reference evidence="8 9" key="1">
    <citation type="submission" date="2020-08" db="EMBL/GenBank/DDBJ databases">
        <title>Stenotrophomonas tumulicola JCM 30961.</title>
        <authorList>
            <person name="Deng Y."/>
        </authorList>
    </citation>
    <scope>NUCLEOTIDE SEQUENCE [LARGE SCALE GENOMIC DNA]</scope>
    <source>
        <strain evidence="8 9">JCM 30961</strain>
    </source>
</reference>
<dbReference type="InterPro" id="IPR000905">
    <property type="entry name" value="Gcp-like_dom"/>
</dbReference>
<evidence type="ECO:0000256" key="2">
    <source>
        <dbReference type="ARBA" id="ARBA00010493"/>
    </source>
</evidence>
<evidence type="ECO:0000256" key="6">
    <source>
        <dbReference type="ARBA" id="ARBA00032446"/>
    </source>
</evidence>
<evidence type="ECO:0000256" key="3">
    <source>
        <dbReference type="ARBA" id="ARBA00019012"/>
    </source>
</evidence>
<name>A0A7W3IIM6_9GAMM</name>
<evidence type="ECO:0000313" key="9">
    <source>
        <dbReference type="Proteomes" id="UP000547058"/>
    </source>
</evidence>
<dbReference type="AlphaFoldDB" id="A0A7W3IIM6"/>
<dbReference type="EMBL" id="JACGXS010000010">
    <property type="protein sequence ID" value="MBA8683255.1"/>
    <property type="molecule type" value="Genomic_DNA"/>
</dbReference>
<dbReference type="RefSeq" id="WP_182340530.1">
    <property type="nucleotide sequence ID" value="NZ_JACGXS010000010.1"/>
</dbReference>
<keyword evidence="9" id="KW-1185">Reference proteome</keyword>
<evidence type="ECO:0000256" key="1">
    <source>
        <dbReference type="ARBA" id="ARBA00004496"/>
    </source>
</evidence>
<keyword evidence="8" id="KW-0808">Transferase</keyword>
<comment type="similarity">
    <text evidence="2">Belongs to the KAE1 / TsaD family. TsaB subfamily.</text>
</comment>
<dbReference type="PANTHER" id="PTHR11735:SF11">
    <property type="entry name" value="TRNA THREONYLCARBAMOYLADENOSINE BIOSYNTHESIS PROTEIN TSAB"/>
    <property type="match status" value="1"/>
</dbReference>
<feature type="domain" description="Gcp-like" evidence="7">
    <location>
        <begin position="28"/>
        <end position="219"/>
    </location>
</feature>
<keyword evidence="4" id="KW-0963">Cytoplasm</keyword>
<evidence type="ECO:0000259" key="7">
    <source>
        <dbReference type="Pfam" id="PF00814"/>
    </source>
</evidence>
<dbReference type="GO" id="GO:0016740">
    <property type="term" value="F:transferase activity"/>
    <property type="evidence" value="ECO:0007669"/>
    <property type="project" value="UniProtKB-KW"/>
</dbReference>
<dbReference type="Pfam" id="PF00814">
    <property type="entry name" value="TsaD"/>
    <property type="match status" value="1"/>
</dbReference>
<proteinExistence type="inferred from homology"/>
<protein>
    <recommendedName>
        <fullName evidence="3">tRNA threonylcarbamoyladenosine biosynthesis protein TsaB</fullName>
    </recommendedName>
    <alternativeName>
        <fullName evidence="6">t(6)A37 threonylcarbamoyladenosine biosynthesis protein TsaB</fullName>
    </alternativeName>
</protein>
<gene>
    <name evidence="8" type="primary">tsaB</name>
    <name evidence="8" type="ORF">H4O11_15765</name>
</gene>
<dbReference type="Proteomes" id="UP000547058">
    <property type="component" value="Unassembled WGS sequence"/>
</dbReference>
<keyword evidence="5" id="KW-0819">tRNA processing</keyword>
<dbReference type="NCBIfam" id="TIGR03725">
    <property type="entry name" value="T6A_YeaZ"/>
    <property type="match status" value="1"/>
</dbReference>
<sequence length="234" mass="24492">MKLLAFELSTEACSVALHADGQVLERFEIAPRRHAELALPWAEQLMAEAGIARSQLDAIALGRGPGAFTGVRLAIALAQGIALALDRPLLPVSTLQALAMRAPDDATQILAAIDARMGEVYVARYQRVDGVPRLQDAERVCPPQAMEVAAGVRCHGVGTGFAAADAALVVQLGDALLGVDATALPRASDVLALALPGLARGEGIAPERVEPAYLRDNVALTLVEQQALRASKAK</sequence>
<dbReference type="Gene3D" id="3.30.420.40">
    <property type="match status" value="2"/>
</dbReference>
<dbReference type="GO" id="GO:0002949">
    <property type="term" value="P:tRNA threonylcarbamoyladenosine modification"/>
    <property type="evidence" value="ECO:0007669"/>
    <property type="project" value="InterPro"/>
</dbReference>
<evidence type="ECO:0000256" key="5">
    <source>
        <dbReference type="ARBA" id="ARBA00022694"/>
    </source>
</evidence>
<dbReference type="InterPro" id="IPR043129">
    <property type="entry name" value="ATPase_NBD"/>
</dbReference>
<dbReference type="SUPFAM" id="SSF53067">
    <property type="entry name" value="Actin-like ATPase domain"/>
    <property type="match status" value="2"/>
</dbReference>
<dbReference type="CDD" id="cd24032">
    <property type="entry name" value="ASKHA_NBD_TsaB"/>
    <property type="match status" value="1"/>
</dbReference>
<dbReference type="InterPro" id="IPR022496">
    <property type="entry name" value="T6A_TsaB"/>
</dbReference>
<comment type="caution">
    <text evidence="8">The sequence shown here is derived from an EMBL/GenBank/DDBJ whole genome shotgun (WGS) entry which is preliminary data.</text>
</comment>
<dbReference type="FunFam" id="3.30.420.40:FF:000097">
    <property type="entry name" value="tRNA threonylcarbamoyladenosine biosynthesis protein TsaB"/>
    <property type="match status" value="1"/>
</dbReference>